<dbReference type="EMBL" id="BRXR01000001">
    <property type="protein sequence ID" value="GLC31259.1"/>
    <property type="molecule type" value="Genomic_DNA"/>
</dbReference>
<evidence type="ECO:0000313" key="4">
    <source>
        <dbReference type="EMBL" id="GLC31259.1"/>
    </source>
</evidence>
<dbReference type="Pfam" id="PF07875">
    <property type="entry name" value="Coat_F"/>
    <property type="match status" value="1"/>
</dbReference>
<proteinExistence type="inferred from homology"/>
<evidence type="ECO:0000256" key="3">
    <source>
        <dbReference type="ARBA" id="ARBA00024344"/>
    </source>
</evidence>
<comment type="subcellular location">
    <subcellularLocation>
        <location evidence="2">Spore coat</location>
    </subcellularLocation>
</comment>
<keyword evidence="5" id="KW-1185">Reference proteome</keyword>
<organism evidence="4 5">
    <name type="scientific">Clostridium omnivorum</name>
    <dbReference type="NCBI Taxonomy" id="1604902"/>
    <lineage>
        <taxon>Bacteria</taxon>
        <taxon>Bacillati</taxon>
        <taxon>Bacillota</taxon>
        <taxon>Clostridia</taxon>
        <taxon>Eubacteriales</taxon>
        <taxon>Clostridiaceae</taxon>
        <taxon>Clostridium</taxon>
    </lineage>
</organism>
<accession>A0ABQ5N7R5</accession>
<dbReference type="PANTHER" id="PTHR39183:SF1">
    <property type="entry name" value="SPORE COAT PROTEIN F-LIKE PROTEIN YHCQ"/>
    <property type="match status" value="1"/>
</dbReference>
<evidence type="ECO:0000256" key="1">
    <source>
        <dbReference type="ARBA" id="ARBA00022969"/>
    </source>
</evidence>
<keyword evidence="1" id="KW-0749">Sporulation</keyword>
<evidence type="ECO:0000256" key="2">
    <source>
        <dbReference type="ARBA" id="ARBA00024325"/>
    </source>
</evidence>
<dbReference type="InterPro" id="IPR012347">
    <property type="entry name" value="Ferritin-like"/>
</dbReference>
<protein>
    <recommendedName>
        <fullName evidence="6">Spore coat protein</fullName>
    </recommendedName>
</protein>
<comment type="similarity">
    <text evidence="3">Belongs to the CotF family.</text>
</comment>
<evidence type="ECO:0000313" key="5">
    <source>
        <dbReference type="Proteomes" id="UP001208567"/>
    </source>
</evidence>
<dbReference type="InterPro" id="IPR012851">
    <property type="entry name" value="Spore_coat_CotF-like"/>
</dbReference>
<gene>
    <name evidence="4" type="ORF">bsdE14_26690</name>
</gene>
<reference evidence="4 5" key="1">
    <citation type="journal article" date="2024" name="Int. J. Syst. Evol. Microbiol.">
        <title>Clostridium omnivorum sp. nov., isolated from anoxic soil under the treatment of reductive soil disinfestation.</title>
        <authorList>
            <person name="Ueki A."/>
            <person name="Tonouchi A."/>
            <person name="Kaku N."/>
            <person name="Honma S."/>
            <person name="Ueki K."/>
        </authorList>
    </citation>
    <scope>NUCLEOTIDE SEQUENCE [LARGE SCALE GENOMIC DNA]</scope>
    <source>
        <strain evidence="4 5">E14</strain>
    </source>
</reference>
<dbReference type="Proteomes" id="UP001208567">
    <property type="component" value="Unassembled WGS sequence"/>
</dbReference>
<dbReference type="Gene3D" id="1.20.1260.10">
    <property type="match status" value="1"/>
</dbReference>
<dbReference type="PANTHER" id="PTHR39183">
    <property type="entry name" value="SPORE COAT PROTEIN F-LIKE PROTEIN YHCQ"/>
    <property type="match status" value="1"/>
</dbReference>
<sequence>MSWINNLFGNNNSYTMNEGDIAIELLIASKAEIDQLTKAVIEAVNPDLRDILRNQLDACINEHYRLVDIVSNKGWYKTYSNPQNQIKQDLNQIQDIIGSTQ</sequence>
<name>A0ABQ5N7R5_9CLOT</name>
<dbReference type="RefSeq" id="WP_264850535.1">
    <property type="nucleotide sequence ID" value="NZ_BRXR01000001.1"/>
</dbReference>
<evidence type="ECO:0008006" key="6">
    <source>
        <dbReference type="Google" id="ProtNLM"/>
    </source>
</evidence>
<comment type="caution">
    <text evidence="4">The sequence shown here is derived from an EMBL/GenBank/DDBJ whole genome shotgun (WGS) entry which is preliminary data.</text>
</comment>